<proteinExistence type="predicted"/>
<dbReference type="InterPro" id="IPR009091">
    <property type="entry name" value="RCC1/BLIP-II"/>
</dbReference>
<evidence type="ECO:0000313" key="3">
    <source>
        <dbReference type="Proteomes" id="UP000816034"/>
    </source>
</evidence>
<dbReference type="EMBL" id="PYSW02000020">
    <property type="protein sequence ID" value="KAG2383661.1"/>
    <property type="molecule type" value="Genomic_DNA"/>
</dbReference>
<evidence type="ECO:0000313" key="2">
    <source>
        <dbReference type="EMBL" id="KAG2383661.1"/>
    </source>
</evidence>
<accession>A0AA88KPE5</accession>
<evidence type="ECO:0000256" key="1">
    <source>
        <dbReference type="ARBA" id="ARBA00022737"/>
    </source>
</evidence>
<dbReference type="AlphaFoldDB" id="A0AA88KPE5"/>
<dbReference type="RefSeq" id="XP_044549340.1">
    <property type="nucleotide sequence ID" value="XM_044693960.1"/>
</dbReference>
<name>A0AA88KPE5_NAELO</name>
<keyword evidence="3" id="KW-1185">Reference proteome</keyword>
<organism evidence="2 3">
    <name type="scientific">Naegleria lovaniensis</name>
    <name type="common">Amoeba</name>
    <dbReference type="NCBI Taxonomy" id="51637"/>
    <lineage>
        <taxon>Eukaryota</taxon>
        <taxon>Discoba</taxon>
        <taxon>Heterolobosea</taxon>
        <taxon>Tetramitia</taxon>
        <taxon>Eutetramitia</taxon>
        <taxon>Vahlkampfiidae</taxon>
        <taxon>Naegleria</taxon>
    </lineage>
</organism>
<protein>
    <submittedName>
        <fullName evidence="2">Uncharacterized protein</fullName>
    </submittedName>
</protein>
<dbReference type="InterPro" id="IPR051210">
    <property type="entry name" value="Ub_ligase/GEF_domain"/>
</dbReference>
<sequence>MQTGLLFSNASTICVSEEKYYNELENRSELNSNNRDHSQHEEYLTICKVPPIGNDHSNDVISSWRSQNTKEIIPKRNASAILPHEDDPFAADLLAEVEEESGVFFDAISKQFKKKKTTKKNASTSSNKKQLAVVMEMNGLGMRLENSASGAAPVSIKHVALGYNHIVLMTDGNTEIPNNSLDFHPPMMKKDQRPSSPFSFRLFGLGSNVDGQLSFEKINQSIYPGKEMESVYKAFQQDHDEEVKKEKKNCTKSSTRPSYLSTLNISDIGCTHSFTLFLTSEGKVFSAGKDQMDNRRQNYEVLRLSGTEHVRVEKMSCSHYHVLFLGTCIHSGKRVVMGFGSSKAHQLAQSGEYLRTASEIHVLSSTTDEVVDVRAGTQFSFFLTKKGFLYSCGKNSHQQQGKPKSYVYIMDIMKITTKEFNYNAFKISSICCGTNFSCIVTQNGKAFTTIKPAHTSVGENKEHGFFEVEYFTTNNIHIKKAFATMMGLIFQTSNDTLFFAEVKEVVNNSSSFVKALSMGRPKLILFDKYNVSKKKIFCSPDSDNFLIMNLRSTHMEDFVSNLKSSTSFFSDLSFSW</sequence>
<dbReference type="GeneID" id="68096787"/>
<dbReference type="Proteomes" id="UP000816034">
    <property type="component" value="Unassembled WGS sequence"/>
</dbReference>
<gene>
    <name evidence="2" type="ORF">C9374_004332</name>
</gene>
<reference evidence="2 3" key="1">
    <citation type="journal article" date="2018" name="BMC Genomics">
        <title>The genome of Naegleria lovaniensis, the basis for a comparative approach to unravel pathogenicity factors of the human pathogenic amoeba N. fowleri.</title>
        <authorList>
            <person name="Liechti N."/>
            <person name="Schurch N."/>
            <person name="Bruggmann R."/>
            <person name="Wittwer M."/>
        </authorList>
    </citation>
    <scope>NUCLEOTIDE SEQUENCE [LARGE SCALE GENOMIC DNA]</scope>
    <source>
        <strain evidence="2 3">ATCC 30569</strain>
    </source>
</reference>
<keyword evidence="1" id="KW-0677">Repeat</keyword>
<dbReference type="PANTHER" id="PTHR22870">
    <property type="entry name" value="REGULATOR OF CHROMOSOME CONDENSATION"/>
    <property type="match status" value="1"/>
</dbReference>
<comment type="caution">
    <text evidence="2">The sequence shown here is derived from an EMBL/GenBank/DDBJ whole genome shotgun (WGS) entry which is preliminary data.</text>
</comment>
<dbReference type="SUPFAM" id="SSF50985">
    <property type="entry name" value="RCC1/BLIP-II"/>
    <property type="match status" value="1"/>
</dbReference>
<dbReference type="PANTHER" id="PTHR22870:SF408">
    <property type="entry name" value="OS09G0560450 PROTEIN"/>
    <property type="match status" value="1"/>
</dbReference>
<dbReference type="Gene3D" id="2.130.10.30">
    <property type="entry name" value="Regulator of chromosome condensation 1/beta-lactamase-inhibitor protein II"/>
    <property type="match status" value="1"/>
</dbReference>